<gene>
    <name evidence="1" type="ORF">SAMN05216521_11531</name>
</gene>
<dbReference type="AlphaFoldDB" id="A0A1I0KHP0"/>
<organism evidence="1 2">
    <name type="scientific">Enterocloster clostridioformis</name>
    <dbReference type="NCBI Taxonomy" id="1531"/>
    <lineage>
        <taxon>Bacteria</taxon>
        <taxon>Bacillati</taxon>
        <taxon>Bacillota</taxon>
        <taxon>Clostridia</taxon>
        <taxon>Lachnospirales</taxon>
        <taxon>Lachnospiraceae</taxon>
        <taxon>Enterocloster</taxon>
    </lineage>
</organism>
<name>A0A1I0KHP0_9FIRM</name>
<comment type="caution">
    <text evidence="1">The sequence shown here is derived from an EMBL/GenBank/DDBJ whole genome shotgun (WGS) entry which is preliminary data.</text>
</comment>
<dbReference type="EMBL" id="FOIO01000153">
    <property type="protein sequence ID" value="SEU23468.1"/>
    <property type="molecule type" value="Genomic_DNA"/>
</dbReference>
<dbReference type="Proteomes" id="UP000182121">
    <property type="component" value="Unassembled WGS sequence"/>
</dbReference>
<sequence length="59" mass="6574">MKNETMTVDDIECPYCGRVFDGGEATNYDTTCDFVNCPTCDGEIEVLQSVTYTCHPVKN</sequence>
<evidence type="ECO:0000313" key="2">
    <source>
        <dbReference type="Proteomes" id="UP000182121"/>
    </source>
</evidence>
<dbReference type="SUPFAM" id="SSF161187">
    <property type="entry name" value="YfgJ-like"/>
    <property type="match status" value="1"/>
</dbReference>
<proteinExistence type="predicted"/>
<evidence type="ECO:0000313" key="1">
    <source>
        <dbReference type="EMBL" id="SEU23468.1"/>
    </source>
</evidence>
<reference evidence="1 2" key="1">
    <citation type="submission" date="2016-10" db="EMBL/GenBank/DDBJ databases">
        <authorList>
            <person name="Varghese N."/>
            <person name="Submissions S."/>
        </authorList>
    </citation>
    <scope>NUCLEOTIDE SEQUENCE [LARGE SCALE GENOMIC DNA]</scope>
    <source>
        <strain evidence="1 2">NLAE-zl-C196</strain>
    </source>
</reference>
<dbReference type="RefSeq" id="WP_002586456.1">
    <property type="nucleotide sequence ID" value="NZ_CAUDZF010000024.1"/>
</dbReference>
<accession>A0A1I0KHP0</accession>
<protein>
    <submittedName>
        <fullName evidence="1">Uncharacterized protein</fullName>
    </submittedName>
</protein>